<sequence length="84" mass="9044">MGGHQVPGRGPGDDGYDEDGYDESQRAEILEVTRNGPTDGLVQTDLDPDLGEEIDAEDDDELEMIADDAEGDVAEFDADEEDDA</sequence>
<reference evidence="2" key="1">
    <citation type="submission" date="2016-12" db="EMBL/GenBank/DDBJ databases">
        <title>Whole genome sequencing of Sphingomonas koreensis.</title>
        <authorList>
            <person name="Conlan S."/>
            <person name="Thomas P.J."/>
            <person name="Mullikin J."/>
            <person name="Palmore T.N."/>
            <person name="Frank K.M."/>
            <person name="Segre J.A."/>
        </authorList>
    </citation>
    <scope>NUCLEOTIDE SEQUENCE</scope>
    <source>
        <strain evidence="2">ABOJV</strain>
    </source>
</reference>
<evidence type="ECO:0000313" key="2">
    <source>
        <dbReference type="EMBL" id="APR51216.1"/>
    </source>
</evidence>
<feature type="region of interest" description="Disordered" evidence="1">
    <location>
        <begin position="1"/>
        <end position="60"/>
    </location>
</feature>
<dbReference type="GeneID" id="44131153"/>
<evidence type="ECO:0000256" key="1">
    <source>
        <dbReference type="SAM" id="MobiDB-lite"/>
    </source>
</evidence>
<dbReference type="Proteomes" id="UP000286681">
    <property type="component" value="Unassembled WGS sequence"/>
</dbReference>
<dbReference type="AlphaFoldDB" id="A0A1L6J5X8"/>
<evidence type="ECO:0000313" key="4">
    <source>
        <dbReference type="EMBL" id="RSY79065.1"/>
    </source>
</evidence>
<evidence type="ECO:0000313" key="3">
    <source>
        <dbReference type="EMBL" id="RSU99394.1"/>
    </source>
</evidence>
<dbReference type="EMBL" id="QQWO01000022">
    <property type="protein sequence ID" value="RSU99394.1"/>
    <property type="molecule type" value="Genomic_DNA"/>
</dbReference>
<accession>A0A1L6J5X8</accession>
<dbReference type="STRING" id="93064.BRX40_01120"/>
<evidence type="ECO:0000313" key="5">
    <source>
        <dbReference type="Proteomes" id="UP000185161"/>
    </source>
</evidence>
<feature type="compositionally biased region" description="Acidic residues" evidence="1">
    <location>
        <begin position="46"/>
        <end position="60"/>
    </location>
</feature>
<dbReference type="EMBL" id="QQYZ01000021">
    <property type="protein sequence ID" value="RSY79065.1"/>
    <property type="molecule type" value="Genomic_DNA"/>
</dbReference>
<dbReference type="EMBL" id="CP018820">
    <property type="protein sequence ID" value="APR51216.1"/>
    <property type="molecule type" value="Genomic_DNA"/>
</dbReference>
<reference evidence="6 7" key="3">
    <citation type="submission" date="2018-07" db="EMBL/GenBank/DDBJ databases">
        <title>Genomic and Epidemiologic Investigation of an Indolent Hospital Outbreak.</title>
        <authorList>
            <person name="Johnson R.C."/>
            <person name="Deming C."/>
            <person name="Conlan S."/>
            <person name="Zellmer C.J."/>
            <person name="Michelin A.V."/>
            <person name="Lee-Lin S."/>
            <person name="Thomas P.J."/>
            <person name="Park M."/>
            <person name="Weingarten R.A."/>
            <person name="Less J."/>
            <person name="Dekker J.P."/>
            <person name="Frank K.M."/>
            <person name="Musser K.A."/>
            <person name="Mcquiston J.R."/>
            <person name="Henderson D.K."/>
            <person name="Lau A.F."/>
            <person name="Palmore T.N."/>
            <person name="Segre J.A."/>
        </authorList>
    </citation>
    <scope>NUCLEOTIDE SEQUENCE [LARGE SCALE GENOMIC DNA]</scope>
    <source>
        <strain evidence="4 7">SK-CDC1_0717</strain>
        <strain evidence="3 6">SK-NIH.Env10_0317</strain>
    </source>
</reference>
<evidence type="ECO:0000313" key="6">
    <source>
        <dbReference type="Proteomes" id="UP000286681"/>
    </source>
</evidence>
<dbReference type="RefSeq" id="WP_066571675.1">
    <property type="nucleotide sequence ID" value="NZ_CP018820.1"/>
</dbReference>
<reference evidence="5" key="2">
    <citation type="submission" date="2016-12" db="EMBL/GenBank/DDBJ databases">
        <title>Whole genome sequencing of Sphingomonas sp. ABOJV.</title>
        <authorList>
            <person name="Conlan S."/>
            <person name="Thomas P.J."/>
            <person name="Mullikin J."/>
            <person name="Palmore T.N."/>
            <person name="Frank K.M."/>
            <person name="Segre J.A."/>
        </authorList>
    </citation>
    <scope>NUCLEOTIDE SEQUENCE [LARGE SCALE GENOMIC DNA]</scope>
    <source>
        <strain evidence="5">ABOJV</strain>
    </source>
</reference>
<gene>
    <name evidence="2" type="ORF">BRX40_01120</name>
    <name evidence="3" type="ORF">CA257_19745</name>
    <name evidence="4" type="ORF">DAH66_17795</name>
</gene>
<dbReference type="Proteomes" id="UP000185161">
    <property type="component" value="Chromosome"/>
</dbReference>
<protein>
    <submittedName>
        <fullName evidence="3">DNA primase</fullName>
    </submittedName>
</protein>
<evidence type="ECO:0000313" key="7">
    <source>
        <dbReference type="Proteomes" id="UP000287746"/>
    </source>
</evidence>
<proteinExistence type="predicted"/>
<organism evidence="2 5">
    <name type="scientific">Sphingomonas koreensis</name>
    <dbReference type="NCBI Taxonomy" id="93064"/>
    <lineage>
        <taxon>Bacteria</taxon>
        <taxon>Pseudomonadati</taxon>
        <taxon>Pseudomonadota</taxon>
        <taxon>Alphaproteobacteria</taxon>
        <taxon>Sphingomonadales</taxon>
        <taxon>Sphingomonadaceae</taxon>
        <taxon>Sphingomonas</taxon>
    </lineage>
</organism>
<name>A0A1L6J5X8_9SPHN</name>
<dbReference type="KEGG" id="skr:BRX40_01120"/>
<dbReference type="Proteomes" id="UP000287746">
    <property type="component" value="Unassembled WGS sequence"/>
</dbReference>
<keyword evidence="5" id="KW-1185">Reference proteome</keyword>